<accession>A0A085MLK7</accession>
<sequence length="106" mass="11869">MGGSSTKGTRSTEGSTSKSTAKTEPTHADVRISPDRTKQQRSQSLQNQEQQLKYETSTMSVNNVHTQHLDLERQAKEKPAANQQNTLPKEPKPASSHRRPNRLMET</sequence>
<evidence type="ECO:0000313" key="3">
    <source>
        <dbReference type="Proteomes" id="UP000030764"/>
    </source>
</evidence>
<gene>
    <name evidence="2" type="ORF">M513_00866</name>
</gene>
<dbReference type="EMBL" id="KL363185">
    <property type="protein sequence ID" value="KFD58103.1"/>
    <property type="molecule type" value="Genomic_DNA"/>
</dbReference>
<feature type="region of interest" description="Disordered" evidence="1">
    <location>
        <begin position="1"/>
        <end position="106"/>
    </location>
</feature>
<keyword evidence="3" id="KW-1185">Reference proteome</keyword>
<proteinExistence type="predicted"/>
<feature type="compositionally biased region" description="Polar residues" evidence="1">
    <location>
        <begin position="1"/>
        <end position="23"/>
    </location>
</feature>
<evidence type="ECO:0000313" key="2">
    <source>
        <dbReference type="EMBL" id="KFD58103.1"/>
    </source>
</evidence>
<protein>
    <submittedName>
        <fullName evidence="2">Uncharacterized protein</fullName>
    </submittedName>
</protein>
<feature type="compositionally biased region" description="Basic and acidic residues" evidence="1">
    <location>
        <begin position="24"/>
        <end position="38"/>
    </location>
</feature>
<feature type="compositionally biased region" description="Polar residues" evidence="1">
    <location>
        <begin position="53"/>
        <end position="66"/>
    </location>
</feature>
<reference evidence="2 3" key="1">
    <citation type="journal article" date="2014" name="Nat. Genet.">
        <title>Genome and transcriptome of the porcine whipworm Trichuris suis.</title>
        <authorList>
            <person name="Jex A.R."/>
            <person name="Nejsum P."/>
            <person name="Schwarz E.M."/>
            <person name="Hu L."/>
            <person name="Young N.D."/>
            <person name="Hall R.S."/>
            <person name="Korhonen P.K."/>
            <person name="Liao S."/>
            <person name="Thamsborg S."/>
            <person name="Xia J."/>
            <person name="Xu P."/>
            <person name="Wang S."/>
            <person name="Scheerlinck J.P."/>
            <person name="Hofmann A."/>
            <person name="Sternberg P.W."/>
            <person name="Wang J."/>
            <person name="Gasser R.B."/>
        </authorList>
    </citation>
    <scope>NUCLEOTIDE SEQUENCE [LARGE SCALE GENOMIC DNA]</scope>
    <source>
        <strain evidence="2">DCEP-RM93M</strain>
    </source>
</reference>
<dbReference type="Proteomes" id="UP000030764">
    <property type="component" value="Unassembled WGS sequence"/>
</dbReference>
<evidence type="ECO:0000256" key="1">
    <source>
        <dbReference type="SAM" id="MobiDB-lite"/>
    </source>
</evidence>
<feature type="compositionally biased region" description="Basic residues" evidence="1">
    <location>
        <begin position="95"/>
        <end position="106"/>
    </location>
</feature>
<organism evidence="2 3">
    <name type="scientific">Trichuris suis</name>
    <name type="common">pig whipworm</name>
    <dbReference type="NCBI Taxonomy" id="68888"/>
    <lineage>
        <taxon>Eukaryota</taxon>
        <taxon>Metazoa</taxon>
        <taxon>Ecdysozoa</taxon>
        <taxon>Nematoda</taxon>
        <taxon>Enoplea</taxon>
        <taxon>Dorylaimia</taxon>
        <taxon>Trichinellida</taxon>
        <taxon>Trichuridae</taxon>
        <taxon>Trichuris</taxon>
    </lineage>
</organism>
<name>A0A085MLK7_9BILA</name>
<feature type="compositionally biased region" description="Basic and acidic residues" evidence="1">
    <location>
        <begin position="67"/>
        <end position="79"/>
    </location>
</feature>
<dbReference type="AlphaFoldDB" id="A0A085MLK7"/>
<feature type="compositionally biased region" description="Low complexity" evidence="1">
    <location>
        <begin position="40"/>
        <end position="51"/>
    </location>
</feature>